<proteinExistence type="predicted"/>
<accession>A0A9R0D704</accession>
<keyword evidence="3" id="KW-1185">Reference proteome</keyword>
<dbReference type="GeneID" id="118270804"/>
<evidence type="ECO:0000313" key="3">
    <source>
        <dbReference type="Proteomes" id="UP000829999"/>
    </source>
</evidence>
<dbReference type="AlphaFoldDB" id="A0A9R0D704"/>
<dbReference type="OrthoDB" id="7422716at2759"/>
<dbReference type="Proteomes" id="UP000829999">
    <property type="component" value="Chromosome 15"/>
</dbReference>
<evidence type="ECO:0000256" key="1">
    <source>
        <dbReference type="SAM" id="MobiDB-lite"/>
    </source>
</evidence>
<keyword evidence="2" id="KW-0732">Signal</keyword>
<feature type="signal peptide" evidence="2">
    <location>
        <begin position="1"/>
        <end position="17"/>
    </location>
</feature>
<feature type="compositionally biased region" description="Low complexity" evidence="1">
    <location>
        <begin position="181"/>
        <end position="190"/>
    </location>
</feature>
<protein>
    <submittedName>
        <fullName evidence="4">Fibroin heavy chain</fullName>
    </submittedName>
</protein>
<evidence type="ECO:0000313" key="4">
    <source>
        <dbReference type="RefSeq" id="XP_035442479.2"/>
    </source>
</evidence>
<gene>
    <name evidence="4" type="primary">LOC118270804</name>
</gene>
<name>A0A9R0D704_SPOFR</name>
<reference evidence="4" key="1">
    <citation type="submission" date="2025-08" db="UniProtKB">
        <authorList>
            <consortium name="RefSeq"/>
        </authorList>
    </citation>
    <scope>IDENTIFICATION</scope>
    <source>
        <tissue evidence="4">Whole larval tissue</tissue>
    </source>
</reference>
<sequence length="419" mass="41128">MAAKFVVAVALVAMCRANPLLINGALYRDGRAFSIGQASSFGGGVSTAQANVNGDAAQAFGSSSGGAQLARDGYFYPGQAIAQAQTYDAMPFPESPYGGAKAVAQAHNGAYYPVPAPATVITYEQNFAVPAEASVKSTATSNGNGIAQSSANTQGGIGSYGVTSSNAKTQGFGSANSNANSGFGSASTSAKTQGDGSAESSAQNNSNGVVGVVYPVAPAVISAPAPSVIDAKSPIFYTPYAPAQGVASSNANVIGSGSAASSARVGHQGRTISWRFGTLYDSPASAQAQANTNAGYGAAKSAAHTLGYGAANANADVNGYGSAKSVADSQAAGHGIAQSSANSHGAGSAKANANVNGYNNARSGQYYGGSRLSADAHSHGFGNAASSARTQGVNTSFRVTNSQATSSGSGSAHANAHAA</sequence>
<feature type="compositionally biased region" description="Polar residues" evidence="1">
    <location>
        <begin position="191"/>
        <end position="205"/>
    </location>
</feature>
<feature type="region of interest" description="Disordered" evidence="1">
    <location>
        <begin position="181"/>
        <end position="205"/>
    </location>
</feature>
<feature type="chain" id="PRO_5040284163" evidence="2">
    <location>
        <begin position="18"/>
        <end position="419"/>
    </location>
</feature>
<organism evidence="3 4">
    <name type="scientific">Spodoptera frugiperda</name>
    <name type="common">Fall armyworm</name>
    <dbReference type="NCBI Taxonomy" id="7108"/>
    <lineage>
        <taxon>Eukaryota</taxon>
        <taxon>Metazoa</taxon>
        <taxon>Ecdysozoa</taxon>
        <taxon>Arthropoda</taxon>
        <taxon>Hexapoda</taxon>
        <taxon>Insecta</taxon>
        <taxon>Pterygota</taxon>
        <taxon>Neoptera</taxon>
        <taxon>Endopterygota</taxon>
        <taxon>Lepidoptera</taxon>
        <taxon>Glossata</taxon>
        <taxon>Ditrysia</taxon>
        <taxon>Noctuoidea</taxon>
        <taxon>Noctuidae</taxon>
        <taxon>Amphipyrinae</taxon>
        <taxon>Spodoptera</taxon>
    </lineage>
</organism>
<evidence type="ECO:0000256" key="2">
    <source>
        <dbReference type="SAM" id="SignalP"/>
    </source>
</evidence>
<dbReference type="RefSeq" id="XP_035442479.2">
    <property type="nucleotide sequence ID" value="XM_035586586.2"/>
</dbReference>